<dbReference type="EMBL" id="HBFR01026152">
    <property type="protein sequence ID" value="CAD8891608.1"/>
    <property type="molecule type" value="Transcribed_RNA"/>
</dbReference>
<accession>A0A7S1BNN7</accession>
<reference evidence="1" key="1">
    <citation type="submission" date="2021-01" db="EMBL/GenBank/DDBJ databases">
        <authorList>
            <person name="Corre E."/>
            <person name="Pelletier E."/>
            <person name="Niang G."/>
            <person name="Scheremetjew M."/>
            <person name="Finn R."/>
            <person name="Kale V."/>
            <person name="Holt S."/>
            <person name="Cochrane G."/>
            <person name="Meng A."/>
            <person name="Brown T."/>
            <person name="Cohen L."/>
        </authorList>
    </citation>
    <scope>NUCLEOTIDE SEQUENCE</scope>
    <source>
        <strain evidence="1">308</strain>
    </source>
</reference>
<evidence type="ECO:0000313" key="1">
    <source>
        <dbReference type="EMBL" id="CAD8891608.1"/>
    </source>
</evidence>
<protein>
    <submittedName>
        <fullName evidence="1">Uncharacterized protein</fullName>
    </submittedName>
</protein>
<proteinExistence type="predicted"/>
<dbReference type="AlphaFoldDB" id="A0A7S1BNN7"/>
<organism evidence="1">
    <name type="scientific">Corethron hystrix</name>
    <dbReference type="NCBI Taxonomy" id="216773"/>
    <lineage>
        <taxon>Eukaryota</taxon>
        <taxon>Sar</taxon>
        <taxon>Stramenopiles</taxon>
        <taxon>Ochrophyta</taxon>
        <taxon>Bacillariophyta</taxon>
        <taxon>Coscinodiscophyceae</taxon>
        <taxon>Corethrophycidae</taxon>
        <taxon>Corethrales</taxon>
        <taxon>Corethraceae</taxon>
        <taxon>Corethron</taxon>
    </lineage>
</organism>
<gene>
    <name evidence="1" type="ORF">CHYS00102_LOCUS18814</name>
</gene>
<name>A0A7S1BNN7_9STRA</name>
<sequence>MHTASILKVCHQGFLESHDDESPKLLPSSYPRFWETYLPCSLKRWCQETGNFDCTQEAKIYEVLEVKHGPLWRYKTGRRRGEPNVICSKIELSKNALSYFQYVRAPNNTTTPEHHRYSPIAPYGNDDDADRQVALVELYDVSQGAYRCSNGGTCVAPDTCRCAR</sequence>